<dbReference type="PeptideAtlas" id="K9JHF1"/>
<organism evidence="1">
    <name type="scientific">Homo sapiens</name>
    <name type="common">Human</name>
    <dbReference type="NCBI Taxonomy" id="9606"/>
    <lineage>
        <taxon>Eukaryota</taxon>
        <taxon>Metazoa</taxon>
        <taxon>Chordata</taxon>
        <taxon>Craniata</taxon>
        <taxon>Vertebrata</taxon>
        <taxon>Euteleostomi</taxon>
        <taxon>Mammalia</taxon>
        <taxon>Eutheria</taxon>
        <taxon>Euarchontoglires</taxon>
        <taxon>Primates</taxon>
        <taxon>Haplorrhini</taxon>
        <taxon>Catarrhini</taxon>
        <taxon>Hominidae</taxon>
        <taxon>Homo</taxon>
    </lineage>
</organism>
<protein>
    <submittedName>
        <fullName evidence="1">Glycophorin A</fullName>
    </submittedName>
</protein>
<sequence>MYGKIIFVLLLSEKPI</sequence>
<reference evidence="1" key="1">
    <citation type="submission" date="2009-12" db="EMBL/GenBank/DDBJ databases">
        <title>Extensive alternative splicing of human glycophorin A.</title>
        <authorList>
            <person name="Hsu K."/>
            <person name="Huang S.-Y."/>
            <person name="Chi N."/>
            <person name="Lin M."/>
        </authorList>
    </citation>
    <scope>NUCLEOTIDE SEQUENCE</scope>
</reference>
<evidence type="ECO:0000313" key="1">
    <source>
        <dbReference type="EMBL" id="ADU25343.1"/>
    </source>
</evidence>
<dbReference type="AlphaFoldDB" id="K9JHF1"/>
<accession>K9JHF1</accession>
<proteinExistence type="evidence at transcript level"/>
<dbReference type="EMBL" id="GU347005">
    <property type="protein sequence ID" value="ADU25343.1"/>
    <property type="molecule type" value="mRNA"/>
</dbReference>
<name>K9JHF1_HUMAN</name>